<accession>A0A0E0K6V2</accession>
<dbReference type="STRING" id="4537.A0A0E0K6V2"/>
<dbReference type="InterPro" id="IPR016024">
    <property type="entry name" value="ARM-type_fold"/>
</dbReference>
<dbReference type="PANTHER" id="PTHR21567">
    <property type="entry name" value="CLASP"/>
    <property type="match status" value="1"/>
</dbReference>
<feature type="region of interest" description="Disordered" evidence="1">
    <location>
        <begin position="423"/>
        <end position="484"/>
    </location>
</feature>
<dbReference type="InterPro" id="IPR011989">
    <property type="entry name" value="ARM-like"/>
</dbReference>
<reference evidence="3" key="1">
    <citation type="submission" date="2015-04" db="UniProtKB">
        <authorList>
            <consortium name="EnsemblPlants"/>
        </authorList>
    </citation>
    <scope>IDENTIFICATION</scope>
</reference>
<feature type="compositionally biased region" description="Basic and acidic residues" evidence="1">
    <location>
        <begin position="423"/>
        <end position="438"/>
    </location>
</feature>
<feature type="compositionally biased region" description="Polar residues" evidence="1">
    <location>
        <begin position="473"/>
        <end position="484"/>
    </location>
</feature>
<feature type="compositionally biased region" description="Basic and acidic residues" evidence="1">
    <location>
        <begin position="452"/>
        <end position="470"/>
    </location>
</feature>
<keyword evidence="4" id="KW-1185">Reference proteome</keyword>
<dbReference type="Pfam" id="PF21040">
    <property type="entry name" value="CEP104-like_TOG"/>
    <property type="match status" value="1"/>
</dbReference>
<dbReference type="Gramene" id="OPUNC02G34400.1">
    <property type="protein sequence ID" value="OPUNC02G34400.1"/>
    <property type="gene ID" value="OPUNC02G34400"/>
</dbReference>
<evidence type="ECO:0000313" key="4">
    <source>
        <dbReference type="Proteomes" id="UP000026962"/>
    </source>
</evidence>
<dbReference type="Proteomes" id="UP000026962">
    <property type="component" value="Chromosome 2"/>
</dbReference>
<dbReference type="SUPFAM" id="SSF48371">
    <property type="entry name" value="ARM repeat"/>
    <property type="match status" value="1"/>
</dbReference>
<dbReference type="EnsemblPlants" id="OPUNC02G34400.1">
    <property type="protein sequence ID" value="OPUNC02G34400.1"/>
    <property type="gene ID" value="OPUNC02G34400"/>
</dbReference>
<organism evidence="3">
    <name type="scientific">Oryza punctata</name>
    <name type="common">Red rice</name>
    <dbReference type="NCBI Taxonomy" id="4537"/>
    <lineage>
        <taxon>Eukaryota</taxon>
        <taxon>Viridiplantae</taxon>
        <taxon>Streptophyta</taxon>
        <taxon>Embryophyta</taxon>
        <taxon>Tracheophyta</taxon>
        <taxon>Spermatophyta</taxon>
        <taxon>Magnoliopsida</taxon>
        <taxon>Liliopsida</taxon>
        <taxon>Poales</taxon>
        <taxon>Poaceae</taxon>
        <taxon>BOP clade</taxon>
        <taxon>Oryzoideae</taxon>
        <taxon>Oryzeae</taxon>
        <taxon>Oryzinae</taxon>
        <taxon>Oryza</taxon>
    </lineage>
</organism>
<feature type="domain" description="TOG" evidence="2">
    <location>
        <begin position="623"/>
        <end position="856"/>
    </location>
</feature>
<feature type="domain" description="TOG" evidence="2">
    <location>
        <begin position="173"/>
        <end position="396"/>
    </location>
</feature>
<feature type="compositionally biased region" description="Basic and acidic residues" evidence="1">
    <location>
        <begin position="938"/>
        <end position="957"/>
    </location>
</feature>
<dbReference type="AlphaFoldDB" id="A0A0E0K6V2"/>
<dbReference type="SMART" id="SM01349">
    <property type="entry name" value="TOG"/>
    <property type="match status" value="3"/>
</dbReference>
<dbReference type="InterPro" id="IPR024395">
    <property type="entry name" value="CLASP_N_dom"/>
</dbReference>
<protein>
    <recommendedName>
        <fullName evidence="2">TOG domain-containing protein</fullName>
    </recommendedName>
</protein>
<sequence length="1229" mass="136372">MAAASSSSSSAAVARLRELMPAPGAELSDAGAAALAECCARLLISAAGGDAEAARPALDALCAASGEAMRRHSEELAPLVVGRLGDGDPVVRDAARRFLVQLMEMKEMNATMGNGEKTPSIPDVQDNRCMTIQIEPTDTNQARKSPKVKIVTRDASLLAGDGDITRKSLGPIKVFSEKDLSREIEKVASTLHPDNEWAIRITAMQRVEGLVLGGAADYSAFPMLLKQLVTPLITQILDRRSSVVKQACHLLNFLSKELLRDFEPCAELLIPVLLKNVVITIHVIAESSDNCIKEMLRNCKVARILPKIIEFAKNDRSAVLRARCCEYAILMLELWVDTPEIQRSVDLYEEFIKCCIEDATSEMINDEDAETHQRHLSPVERVKLMQPQSSSCNSTEIDKVVKVDSGTLFSSVDLQSVQVKAPVQHDDMTSKIQAEGKTDGISTTGSSFKDTSMLEKETSPDKDPDPDKCDSGVNLSASDPSSATQFILEPTSELPSSDATVVTIVQDKAECRPNTEQLTQQVQVLGHPSDLLNRSPPVSLKESGNLLKHNPIQVNSDGSSGGKLGAQKVKHHTSAPNKSVVRKEPRNNYIPNFRRPLLSKQMTNWFYASNRNDLDDKQLILGEMVSNMDVPSSLTEALSMGLKPKSDWMMRGPRGIQEVAQNFDKVMRFVSRYLDDPHHKIAQAALSSLSEIMPVFKKPFEHYLDKTLPHVFSQLNDPKESIKQQCSEILKLAGEIYSIDSLLPALLRTLEEQKSPKSKLAIVEFANASFVKCTVSSDSYSSSNFLKPWLEKLALLFKDKNSKLKEVSVAGFSSIYSHYDPASLLSFLVSLSMEEQKRLRRAIKQLIPTIESDLEEFLQQRKHKPKVPLFDSFAGAYQPYAKGLVIKQNKHHLHATYQSDCLQADDVFNSALHCLPRISLEVRERRTGKIESGPYDESNGHDAEMMDKKSSDTRSSDLPRTFDYNVISDNAVEGPRKEGTDIKRFEESNESELNITVRNRNATLNNCQDHGPSISRTYHQDEMSQMEEVPEINGPSVSIKNLHQMSSSLLEMLDDPEESTRELALTLLVEILEKQRKAMENCIDTLIVKLLLATKDAALKVVNQAHICLTTVVTQFDPLTCLRAIASQLAYQDEKVLIVSINSLSKLVIRLSQDNLMAHLSIFLPALLDAFENHSPYVRKAVVLCLVDTYLKLGPAFLPYLERLDSAQLQLVTTYASRLSQTSFIAVDA</sequence>
<feature type="domain" description="TOG" evidence="2">
    <location>
        <begin position="1003"/>
        <end position="1225"/>
    </location>
</feature>
<dbReference type="InterPro" id="IPR034085">
    <property type="entry name" value="TOG"/>
</dbReference>
<reference evidence="3" key="2">
    <citation type="submission" date="2018-05" db="EMBL/GenBank/DDBJ databases">
        <title>OpunRS2 (Oryza punctata Reference Sequence Version 2).</title>
        <authorList>
            <person name="Zhang J."/>
            <person name="Kudrna D."/>
            <person name="Lee S."/>
            <person name="Talag J."/>
            <person name="Welchert J."/>
            <person name="Wing R.A."/>
        </authorList>
    </citation>
    <scope>NUCLEOTIDE SEQUENCE [LARGE SCALE GENOMIC DNA]</scope>
</reference>
<dbReference type="Gene3D" id="1.25.10.10">
    <property type="entry name" value="Leucine-rich Repeat Variant"/>
    <property type="match status" value="4"/>
</dbReference>
<dbReference type="PANTHER" id="PTHR21567:SF64">
    <property type="entry name" value="OS02G0816300 PROTEIN"/>
    <property type="match status" value="1"/>
</dbReference>
<feature type="compositionally biased region" description="Polar residues" evidence="1">
    <location>
        <begin position="440"/>
        <end position="450"/>
    </location>
</feature>
<evidence type="ECO:0000313" key="3">
    <source>
        <dbReference type="EnsemblPlants" id="OPUNC02G34400.1"/>
    </source>
</evidence>
<dbReference type="OMA" id="KISTRDM"/>
<evidence type="ECO:0000259" key="2">
    <source>
        <dbReference type="SMART" id="SM01349"/>
    </source>
</evidence>
<dbReference type="HOGENOM" id="CLU_002943_0_0_1"/>
<dbReference type="eggNOG" id="KOG2956">
    <property type="taxonomic scope" value="Eukaryota"/>
</dbReference>
<name>A0A0E0K6V2_ORYPU</name>
<feature type="region of interest" description="Disordered" evidence="1">
    <location>
        <begin position="929"/>
        <end position="961"/>
    </location>
</feature>
<proteinExistence type="predicted"/>
<dbReference type="Pfam" id="PF12348">
    <property type="entry name" value="CLASP_N"/>
    <property type="match status" value="1"/>
</dbReference>
<evidence type="ECO:0000256" key="1">
    <source>
        <dbReference type="SAM" id="MobiDB-lite"/>
    </source>
</evidence>
<dbReference type="GO" id="GO:0005881">
    <property type="term" value="C:cytoplasmic microtubule"/>
    <property type="evidence" value="ECO:0007669"/>
    <property type="project" value="TreeGrafter"/>
</dbReference>
<dbReference type="GO" id="GO:0008017">
    <property type="term" value="F:microtubule binding"/>
    <property type="evidence" value="ECO:0007669"/>
    <property type="project" value="TreeGrafter"/>
</dbReference>
<dbReference type="GO" id="GO:0000226">
    <property type="term" value="P:microtubule cytoskeleton organization"/>
    <property type="evidence" value="ECO:0007669"/>
    <property type="project" value="TreeGrafter"/>
</dbReference>